<dbReference type="Pfam" id="PF01261">
    <property type="entry name" value="AP_endonuc_2"/>
    <property type="match status" value="1"/>
</dbReference>
<evidence type="ECO:0000259" key="2">
    <source>
        <dbReference type="Pfam" id="PF01261"/>
    </source>
</evidence>
<organism evidence="3 4">
    <name type="scientific">Aquirufa ecclesiirivi</name>
    <dbReference type="NCBI Taxonomy" id="2715124"/>
    <lineage>
        <taxon>Bacteria</taxon>
        <taxon>Pseudomonadati</taxon>
        <taxon>Bacteroidota</taxon>
        <taxon>Cytophagia</taxon>
        <taxon>Cytophagales</taxon>
        <taxon>Flectobacillaceae</taxon>
        <taxon>Aquirufa</taxon>
    </lineage>
</organism>
<protein>
    <submittedName>
        <fullName evidence="3">Sugar phosphate isomerase/epimerase</fullName>
    </submittedName>
</protein>
<keyword evidence="3" id="KW-0413">Isomerase</keyword>
<dbReference type="InterPro" id="IPR036237">
    <property type="entry name" value="Xyl_isomerase-like_sf"/>
</dbReference>
<dbReference type="SUPFAM" id="SSF51658">
    <property type="entry name" value="Xylose isomerase-like"/>
    <property type="match status" value="1"/>
</dbReference>
<reference evidence="3 4" key="1">
    <citation type="submission" date="2020-03" db="EMBL/GenBank/DDBJ databases">
        <authorList>
            <person name="Pitt A."/>
            <person name="Hahn M.W."/>
        </authorList>
    </citation>
    <scope>NUCLEOTIDE SEQUENCE [LARGE SCALE GENOMIC DNA]</scope>
    <source>
        <strain evidence="3 4">5A-MARBSE</strain>
    </source>
</reference>
<comment type="caution">
    <text evidence="3">The sequence shown here is derived from an EMBL/GenBank/DDBJ whole genome shotgun (WGS) entry which is preliminary data.</text>
</comment>
<feature type="compositionally biased region" description="Pro residues" evidence="1">
    <location>
        <begin position="96"/>
        <end position="108"/>
    </location>
</feature>
<dbReference type="InterPro" id="IPR013022">
    <property type="entry name" value="Xyl_isomerase-like_TIM-brl"/>
</dbReference>
<dbReference type="Gene3D" id="3.20.20.150">
    <property type="entry name" value="Divalent-metal-dependent TIM barrel enzymes"/>
    <property type="match status" value="1"/>
</dbReference>
<dbReference type="GO" id="GO:0016853">
    <property type="term" value="F:isomerase activity"/>
    <property type="evidence" value="ECO:0007669"/>
    <property type="project" value="UniProtKB-KW"/>
</dbReference>
<evidence type="ECO:0000313" key="4">
    <source>
        <dbReference type="Proteomes" id="UP001321186"/>
    </source>
</evidence>
<dbReference type="PANTHER" id="PTHR12110:SF41">
    <property type="entry name" value="INOSOSE DEHYDRATASE"/>
    <property type="match status" value="1"/>
</dbReference>
<dbReference type="PROSITE" id="PS51318">
    <property type="entry name" value="TAT"/>
    <property type="match status" value="1"/>
</dbReference>
<name>A0ABT4JD86_9BACT</name>
<keyword evidence="4" id="KW-1185">Reference proteome</keyword>
<dbReference type="InterPro" id="IPR006311">
    <property type="entry name" value="TAT_signal"/>
</dbReference>
<proteinExistence type="predicted"/>
<sequence length="342" mass="37118">MSTHLPKNSSRRQFLLSGSLATMGLFLAGKANASSLLLAAKPDSKFAGVQIGAITYSYRSLPGSIEQVLQYCIDSNISAIELMGDAAEDFAGKPKNPNPRPMMGPPAPGQARPQMTDEQRAKMAAYQKEVAEWRASVSMDKFKEVKKMFDKAGIDIYAFKPNALGPNNTDAEVEYALKAAKALGAKSVTIELPTDPAQSQRLGDLGAKHKMYIGYHLHTTATDTAWDVALGQSPYNSMNLDCGHYIAAGGNNTTASLLKLIESKADRITSMHIKDRKNKDNGGQNQVWGQGNTPLKEILTLMKEKKYKFPATIELEYDIPAGSDPVSEVKKCVAYAKNILVG</sequence>
<dbReference type="Proteomes" id="UP001321186">
    <property type="component" value="Unassembled WGS sequence"/>
</dbReference>
<feature type="region of interest" description="Disordered" evidence="1">
    <location>
        <begin position="91"/>
        <end position="117"/>
    </location>
</feature>
<evidence type="ECO:0000256" key="1">
    <source>
        <dbReference type="SAM" id="MobiDB-lite"/>
    </source>
</evidence>
<dbReference type="PANTHER" id="PTHR12110">
    <property type="entry name" value="HYDROXYPYRUVATE ISOMERASE"/>
    <property type="match status" value="1"/>
</dbReference>
<gene>
    <name evidence="3" type="ORF">G9H61_00400</name>
</gene>
<dbReference type="EMBL" id="JAANOH010000001">
    <property type="protein sequence ID" value="MCZ2473888.1"/>
    <property type="molecule type" value="Genomic_DNA"/>
</dbReference>
<dbReference type="RefSeq" id="WP_269009152.1">
    <property type="nucleotide sequence ID" value="NZ_JAANOH010000001.1"/>
</dbReference>
<accession>A0ABT4JD86</accession>
<dbReference type="InterPro" id="IPR050312">
    <property type="entry name" value="IolE/XylAMocC-like"/>
</dbReference>
<feature type="domain" description="Xylose isomerase-like TIM barrel" evidence="2">
    <location>
        <begin position="134"/>
        <end position="319"/>
    </location>
</feature>
<evidence type="ECO:0000313" key="3">
    <source>
        <dbReference type="EMBL" id="MCZ2473888.1"/>
    </source>
</evidence>